<dbReference type="GO" id="GO:0006749">
    <property type="term" value="P:glutathione metabolic process"/>
    <property type="evidence" value="ECO:0007669"/>
    <property type="project" value="TreeGrafter"/>
</dbReference>
<feature type="domain" description="Hydantoinase A/oxoprolinase" evidence="1">
    <location>
        <begin position="182"/>
        <end position="463"/>
    </location>
</feature>
<evidence type="ECO:0000313" key="3">
    <source>
        <dbReference type="EMBL" id="ADL13325.1"/>
    </source>
</evidence>
<dbReference type="OrthoDB" id="9768323at2"/>
<dbReference type="PANTHER" id="PTHR11365">
    <property type="entry name" value="5-OXOPROLINASE RELATED"/>
    <property type="match status" value="1"/>
</dbReference>
<dbReference type="GO" id="GO:0005829">
    <property type="term" value="C:cytosol"/>
    <property type="evidence" value="ECO:0007669"/>
    <property type="project" value="TreeGrafter"/>
</dbReference>
<dbReference type="KEGG" id="aar:Acear_1820"/>
<evidence type="ECO:0000259" key="2">
    <source>
        <dbReference type="Pfam" id="PF05378"/>
    </source>
</evidence>
<dbReference type="InterPro" id="IPR043129">
    <property type="entry name" value="ATPase_NBD"/>
</dbReference>
<dbReference type="Gene3D" id="3.30.420.40">
    <property type="match status" value="1"/>
</dbReference>
<accession>D9QS34</accession>
<dbReference type="AlphaFoldDB" id="D9QS34"/>
<dbReference type="Pfam" id="PF01968">
    <property type="entry name" value="Hydantoinase_A"/>
    <property type="match status" value="1"/>
</dbReference>
<dbReference type="InterPro" id="IPR002821">
    <property type="entry name" value="Hydantoinase_A"/>
</dbReference>
<dbReference type="RefSeq" id="WP_013278770.1">
    <property type="nucleotide sequence ID" value="NC_014378.1"/>
</dbReference>
<gene>
    <name evidence="3" type="ordered locus">Acear_1820</name>
</gene>
<evidence type="ECO:0000259" key="1">
    <source>
        <dbReference type="Pfam" id="PF01968"/>
    </source>
</evidence>
<dbReference type="PANTHER" id="PTHR11365:SF2">
    <property type="entry name" value="5-OXOPROLINASE"/>
    <property type="match status" value="1"/>
</dbReference>
<name>D9QS34_ACEAZ</name>
<dbReference type="Proteomes" id="UP000001661">
    <property type="component" value="Chromosome"/>
</dbReference>
<reference evidence="3 4" key="1">
    <citation type="journal article" date="2010" name="Stand. Genomic Sci.">
        <title>Complete genome sequence of Acetohalobium arabaticum type strain (Z-7288).</title>
        <authorList>
            <person name="Sikorski J."/>
            <person name="Lapidus A."/>
            <person name="Chertkov O."/>
            <person name="Lucas S."/>
            <person name="Copeland A."/>
            <person name="Glavina Del Rio T."/>
            <person name="Nolan M."/>
            <person name="Tice H."/>
            <person name="Cheng J.F."/>
            <person name="Han C."/>
            <person name="Brambilla E."/>
            <person name="Pitluck S."/>
            <person name="Liolios K."/>
            <person name="Ivanova N."/>
            <person name="Mavromatis K."/>
            <person name="Mikhailova N."/>
            <person name="Pati A."/>
            <person name="Bruce D."/>
            <person name="Detter C."/>
            <person name="Tapia R."/>
            <person name="Goodwin L."/>
            <person name="Chen A."/>
            <person name="Palaniappan K."/>
            <person name="Land M."/>
            <person name="Hauser L."/>
            <person name="Chang Y.J."/>
            <person name="Jeffries C.D."/>
            <person name="Rohde M."/>
            <person name="Goker M."/>
            <person name="Spring S."/>
            <person name="Woyke T."/>
            <person name="Bristow J."/>
            <person name="Eisen J.A."/>
            <person name="Markowitz V."/>
            <person name="Hugenholtz P."/>
            <person name="Kyrpides N.C."/>
            <person name="Klenk H.P."/>
        </authorList>
    </citation>
    <scope>NUCLEOTIDE SEQUENCE [LARGE SCALE GENOMIC DNA]</scope>
    <source>
        <strain evidence="4">ATCC 49924 / DSM 5501 / Z-7288</strain>
    </source>
</reference>
<dbReference type="HOGENOM" id="CLU_014140_2_0_9"/>
<dbReference type="InterPro" id="IPR008040">
    <property type="entry name" value="Hydant_A_N"/>
</dbReference>
<dbReference type="Pfam" id="PF05378">
    <property type="entry name" value="Hydant_A_N"/>
    <property type="match status" value="1"/>
</dbReference>
<sequence>MQLGIDIGGTHTDGVLLDQNNQLLKHNKLPTQPQDLTKTILTSCQQLTSNLTTKQLDRLVLSTTLATNLIVKEEYRAAGLLLIPGPGLNPDWYSYSPHAKILSGSIDHRGREVKSIDEAEIKQAIAGFIKNEVLNIGICGKFSTRNPEHELKIKEIIEDDFSEVENITLSHKLSGKLNYPRRVATTYLNTGVQTEQNRFISDIQTGLNKLNLEAPVYILKADGGTMSLQEAKNAPIKSINSGPAASIMGIFGLTEPSETSLGLDIGGTTTDISLFIGQEPIFKPKGITINDYKTSVRGLYNQSIGAGGDSLIQIKNGNLKIGPQRKGPAAAFGGPAPTPTDALVILGLTNSGDKEKATASLKPLAEEMNLSIQKLADRIITEFCSQIQNKINQMLTKLNNQPVYTINKLLTNNRIRPTKITGIGGPAKAIIPKLADRLNLNYEVPNYSPVANAIGAALARTTRECTLYADTSRDYYNIPELGIEEKITAEFNLKKAERIAKQKLKANLKNQTPEIEITNNQAFNLVRGFNTTGQIIEVTAQVKPGRRKLNAN</sequence>
<feature type="domain" description="Hydantoinase/oxoprolinase N-terminal" evidence="2">
    <location>
        <begin position="3"/>
        <end position="159"/>
    </location>
</feature>
<keyword evidence="4" id="KW-1185">Reference proteome</keyword>
<protein>
    <submittedName>
        <fullName evidence="3">Hydantoinase/oxoprolinase</fullName>
    </submittedName>
</protein>
<evidence type="ECO:0000313" key="4">
    <source>
        <dbReference type="Proteomes" id="UP000001661"/>
    </source>
</evidence>
<organism evidence="3 4">
    <name type="scientific">Acetohalobium arabaticum (strain ATCC 49924 / DSM 5501 / Z-7288)</name>
    <dbReference type="NCBI Taxonomy" id="574087"/>
    <lineage>
        <taxon>Bacteria</taxon>
        <taxon>Bacillati</taxon>
        <taxon>Bacillota</taxon>
        <taxon>Clostridia</taxon>
        <taxon>Halanaerobiales</taxon>
        <taxon>Halobacteroidaceae</taxon>
        <taxon>Acetohalobium</taxon>
    </lineage>
</organism>
<dbReference type="eggNOG" id="COG0145">
    <property type="taxonomic scope" value="Bacteria"/>
</dbReference>
<dbReference type="GO" id="GO:0017168">
    <property type="term" value="F:5-oxoprolinase (ATP-hydrolyzing) activity"/>
    <property type="evidence" value="ECO:0007669"/>
    <property type="project" value="TreeGrafter"/>
</dbReference>
<proteinExistence type="predicted"/>
<dbReference type="SUPFAM" id="SSF53067">
    <property type="entry name" value="Actin-like ATPase domain"/>
    <property type="match status" value="1"/>
</dbReference>
<dbReference type="EMBL" id="CP002105">
    <property type="protein sequence ID" value="ADL13325.1"/>
    <property type="molecule type" value="Genomic_DNA"/>
</dbReference>
<dbReference type="InterPro" id="IPR045079">
    <property type="entry name" value="Oxoprolinase-like"/>
</dbReference>